<comment type="caution">
    <text evidence="1">The sequence shown here is derived from an EMBL/GenBank/DDBJ whole genome shotgun (WGS) entry which is preliminary data.</text>
</comment>
<sequence length="519" mass="58572">MAANASDKAFIEILVSIAAVIDKHMRSPTMLLDDLETASTPSPYMTTKQKLLDAVANLLPRHPKERIALAIRTDRLQIFITSSDDTCDQCELNTYLLGLWVILKHVAQFHYVFLFHLRDWQQQLKNAGDTENKIVDEKSDKRTAQFAKEGRDLYAKLGELVYTRCRGRLVHKIKRRWNNFQSCLSFLRTKVSDMGVAHRATVLQIIDDLAKYLSTILDGKTIQDATGHTLSLYTMIAHIYLWQKKADFKELVIPLSVEYRNTSGFDLQDLLRGIAPPVDSSEAVRTLEVLAQEENEAGSAALALAGGRNLGIECPPNSASAFQHWEYSNTHFEDGFNDNVGPSPAAPSTVPSLDSQSFKKDDIKIVYHPSTGKAPDIFSFIDYCRMESTMEPRDLDPSLDKQPWRPFATRLNFEFAEVFLDSHMNQRQIDTLISLVHQSKADGSVFTLIGVTDLTKIWDKFAKRTFKVEYKGEELEYDIWSSSSSSMENTLNISLTSPGPRMLGGIIKKQSPQQQNHSA</sequence>
<accession>A0A8S0W9G9</accession>
<evidence type="ECO:0000313" key="2">
    <source>
        <dbReference type="Proteomes" id="UP000467700"/>
    </source>
</evidence>
<reference evidence="1 2" key="1">
    <citation type="submission" date="2020-01" db="EMBL/GenBank/DDBJ databases">
        <authorList>
            <person name="Gupta K D."/>
        </authorList>
    </citation>
    <scope>NUCLEOTIDE SEQUENCE [LARGE SCALE GENOMIC DNA]</scope>
</reference>
<dbReference type="EMBL" id="CACVBS010000035">
    <property type="protein sequence ID" value="CAA7262266.1"/>
    <property type="molecule type" value="Genomic_DNA"/>
</dbReference>
<dbReference type="Proteomes" id="UP000467700">
    <property type="component" value="Unassembled WGS sequence"/>
</dbReference>
<keyword evidence="2" id="KW-1185">Reference proteome</keyword>
<gene>
    <name evidence="1" type="ORF">AAE3_LOCUS4261</name>
</gene>
<dbReference type="AlphaFoldDB" id="A0A8S0W9G9"/>
<proteinExistence type="predicted"/>
<name>A0A8S0W9G9_CYCAE</name>
<organism evidence="1 2">
    <name type="scientific">Cyclocybe aegerita</name>
    <name type="common">Black poplar mushroom</name>
    <name type="synonym">Agrocybe aegerita</name>
    <dbReference type="NCBI Taxonomy" id="1973307"/>
    <lineage>
        <taxon>Eukaryota</taxon>
        <taxon>Fungi</taxon>
        <taxon>Dikarya</taxon>
        <taxon>Basidiomycota</taxon>
        <taxon>Agaricomycotina</taxon>
        <taxon>Agaricomycetes</taxon>
        <taxon>Agaricomycetidae</taxon>
        <taxon>Agaricales</taxon>
        <taxon>Agaricineae</taxon>
        <taxon>Bolbitiaceae</taxon>
        <taxon>Cyclocybe</taxon>
    </lineage>
</organism>
<evidence type="ECO:0000313" key="1">
    <source>
        <dbReference type="EMBL" id="CAA7262266.1"/>
    </source>
</evidence>
<protein>
    <submittedName>
        <fullName evidence="1">Uncharacterized protein</fullName>
    </submittedName>
</protein>
<dbReference type="OrthoDB" id="3239511at2759"/>